<comment type="caution">
    <text evidence="2">The sequence shown here is derived from an EMBL/GenBank/DDBJ whole genome shotgun (WGS) entry which is preliminary data.</text>
</comment>
<evidence type="ECO:0000256" key="1">
    <source>
        <dbReference type="SAM" id="SignalP"/>
    </source>
</evidence>
<feature type="chain" id="PRO_5019123994" evidence="1">
    <location>
        <begin position="19"/>
        <end position="808"/>
    </location>
</feature>
<name>A0A418D3T4_APHAT</name>
<accession>A0A418D3T4</accession>
<dbReference type="VEuPathDB" id="FungiDB:H257_08552"/>
<gene>
    <name evidence="2" type="ORF">DYB35_006459</name>
</gene>
<keyword evidence="1" id="KW-0732">Signal</keyword>
<dbReference type="EMBL" id="QUTG01004101">
    <property type="protein sequence ID" value="RHY89162.1"/>
    <property type="molecule type" value="Genomic_DNA"/>
</dbReference>
<dbReference type="AlphaFoldDB" id="A0A418D3T4"/>
<reference evidence="2 3" key="1">
    <citation type="submission" date="2018-08" db="EMBL/GenBank/DDBJ databases">
        <title>Aphanomyces genome sequencing and annotation.</title>
        <authorList>
            <person name="Minardi D."/>
            <person name="Oidtmann B."/>
            <person name="Van Der Giezen M."/>
            <person name="Studholme D.J."/>
        </authorList>
    </citation>
    <scope>NUCLEOTIDE SEQUENCE [LARGE SCALE GENOMIC DNA]</scope>
    <source>
        <strain evidence="2 3">Sv</strain>
    </source>
</reference>
<evidence type="ECO:0000313" key="3">
    <source>
        <dbReference type="Proteomes" id="UP000285712"/>
    </source>
</evidence>
<evidence type="ECO:0000313" key="2">
    <source>
        <dbReference type="EMBL" id="RHY89162.1"/>
    </source>
</evidence>
<feature type="signal peptide" evidence="1">
    <location>
        <begin position="1"/>
        <end position="18"/>
    </location>
</feature>
<dbReference type="Proteomes" id="UP000285712">
    <property type="component" value="Unassembled WGS sequence"/>
</dbReference>
<organism evidence="2 3">
    <name type="scientific">Aphanomyces astaci</name>
    <name type="common">Crayfish plague agent</name>
    <dbReference type="NCBI Taxonomy" id="112090"/>
    <lineage>
        <taxon>Eukaryota</taxon>
        <taxon>Sar</taxon>
        <taxon>Stramenopiles</taxon>
        <taxon>Oomycota</taxon>
        <taxon>Saprolegniomycetes</taxon>
        <taxon>Saprolegniales</taxon>
        <taxon>Verrucalvaceae</taxon>
        <taxon>Aphanomyces</taxon>
    </lineage>
</organism>
<sequence length="808" mass="87233">MRWVLLLLVGLLAYTATAQQLLTSYVRVQWNSTNLTAIEGNEAVLRSSVVQFLAPNITANVTFLEIRASNANISVSQNFTIEFAVQANATTATASTFLTTLLNSTSTSSNLTRAITTNINGASITCVVATTPSSTRLQVAPTPPTVTDLASNASYIFVNLRYLGAPSFNATNFTGTAFSLSTLTRMRYALYSLLAIKTDEEATVLQVTNTTVSSKRETDVLVFFRFNSTSRLANTTIATLVNGTTTGTVTTTLADAMTSFNFTARSYNLTVDPTAPLPTTVVPQLDGGLVPFPFVYAFNVTTAAVAPVYTQPGYCGGNNQFCLHLKWVVEDPKDAYVLARIKGQSYINASVLASSYGPAVNASVASVWTLYDIPRSSVILDFVRSADLALLSVDISANLLSANSATSTVTSTSNSNIYVRYTATPTSAKELVLEVRIVVGTPPAIATQTLVCAPTPGWIQLQLLPWSLSYFNTLQFNLSYANNPPCPVVLSNDNTTANLTQQLAACVFNDCEVVVLSNTTNVTTIDIVFNNHIGPLPVLSWDPSESLPFIDTAFAILPKLASSSALTLLPVNDPVTNPATPQTACSSCWLEFLEKCLLDEGCNAYINCIMRTSFESISSLIQFGRTGATFNLSPTILSCTDPTVPTWSSWRALQRASHCYAQAQCPVATQGSKNIVWQLPNRTQSITYTLPADPTYSSPPQFVFKNQLDYNWNVMYGGVTDFGWVLPTILDIPDVVVSDPTNSTSDVDGSFTYSWVVTYPSYAGFLPNFFIGDFGGNALTILNDAPPSALLVVQNKTWNATAWNLPLF</sequence>
<protein>
    <submittedName>
        <fullName evidence="2">Uncharacterized protein</fullName>
    </submittedName>
</protein>
<proteinExistence type="predicted"/>